<sequence length="305" mass="34506">MTSKEFLPYLKCVGTGPKRNRDLSKEEMKTVIQAFLKKEVIPEQIAAFMLGWRVKGESIDEFAGAIEVFDEFIKHDPLPNSIEFGYPYDGKVKNPYLLPLTAQYLQKFNVILSLHGGLLQPAKGGITLKEICDNVTLPANVRFYDRKDYFPELYEFSDIRAKLGLRSSFNTIEKLLGISQSNTAIIGAFHKPFIEKYIALYKDRYKKLIIIKGNEGTPEIFSKCSITIVENDEVTEMKVDPGAFGIAYSKSREPITLERSLELIQNPGDELIKLARLNAAVILFLAGKINTIEEGMLELKSQIRL</sequence>
<dbReference type="Proteomes" id="UP000034444">
    <property type="component" value="Chromosome"/>
</dbReference>
<dbReference type="InterPro" id="IPR005940">
    <property type="entry name" value="Anthranilate_Pribosyl_Tfrase"/>
</dbReference>
<dbReference type="InterPro" id="IPR000312">
    <property type="entry name" value="Glycosyl_Trfase_fam3"/>
</dbReference>
<dbReference type="GO" id="GO:0004048">
    <property type="term" value="F:anthranilate phosphoribosyltransferase activity"/>
    <property type="evidence" value="ECO:0007669"/>
    <property type="project" value="InterPro"/>
</dbReference>
<dbReference type="Pfam" id="PF00591">
    <property type="entry name" value="Glycos_transf_3"/>
    <property type="match status" value="1"/>
</dbReference>
<organism evidence="5 6">
    <name type="scientific">Sulfurovum lithotrophicum</name>
    <dbReference type="NCBI Taxonomy" id="206403"/>
    <lineage>
        <taxon>Bacteria</taxon>
        <taxon>Pseudomonadati</taxon>
        <taxon>Campylobacterota</taxon>
        <taxon>Epsilonproteobacteria</taxon>
        <taxon>Campylobacterales</taxon>
        <taxon>Sulfurovaceae</taxon>
        <taxon>Sulfurovum</taxon>
    </lineage>
</organism>
<dbReference type="Pfam" id="PF02885">
    <property type="entry name" value="Glycos_trans_3N"/>
    <property type="match status" value="1"/>
</dbReference>
<dbReference type="PANTHER" id="PTHR43285">
    <property type="entry name" value="ANTHRANILATE PHOSPHORIBOSYLTRANSFERASE"/>
    <property type="match status" value="1"/>
</dbReference>
<dbReference type="SUPFAM" id="SSF52418">
    <property type="entry name" value="Nucleoside phosphorylase/phosphoribosyltransferase catalytic domain"/>
    <property type="match status" value="1"/>
</dbReference>
<evidence type="ECO:0000256" key="1">
    <source>
        <dbReference type="ARBA" id="ARBA00022676"/>
    </source>
</evidence>
<dbReference type="Gene3D" id="3.40.1030.10">
    <property type="entry name" value="Nucleoside phosphorylase/phosphoribosyltransferase catalytic domain"/>
    <property type="match status" value="1"/>
</dbReference>
<dbReference type="InterPro" id="IPR017459">
    <property type="entry name" value="Glycosyl_Trfase_fam3_N_dom"/>
</dbReference>
<dbReference type="GO" id="GO:0000162">
    <property type="term" value="P:L-tryptophan biosynthetic process"/>
    <property type="evidence" value="ECO:0007669"/>
    <property type="project" value="InterPro"/>
</dbReference>
<feature type="domain" description="Glycosyl transferase family 3" evidence="3">
    <location>
        <begin position="140"/>
        <end position="303"/>
    </location>
</feature>
<dbReference type="AlphaFoldDB" id="A0A7U4RRA8"/>
<keyword evidence="1" id="KW-0328">Glycosyltransferase</keyword>
<evidence type="ECO:0000256" key="2">
    <source>
        <dbReference type="ARBA" id="ARBA00022679"/>
    </source>
</evidence>
<dbReference type="InterPro" id="IPR036320">
    <property type="entry name" value="Glycosyl_Trfase_fam3_N_dom_sf"/>
</dbReference>
<reference evidence="5 6" key="1">
    <citation type="submission" date="2015-04" db="EMBL/GenBank/DDBJ databases">
        <title>Complete genome sequence of Sulfurovum lithotrophicum ATCC BAA-797T.</title>
        <authorList>
            <person name="Ahn J."/>
            <person name="Park G."/>
            <person name="Jeon W."/>
            <person name="Jang Y."/>
            <person name="Jang M."/>
            <person name="Lee H."/>
            <person name="Lee H."/>
        </authorList>
    </citation>
    <scope>NUCLEOTIDE SEQUENCE [LARGE SCALE GENOMIC DNA]</scope>
    <source>
        <strain evidence="6">ATCC BAA-797 / 42BKT</strain>
    </source>
</reference>
<dbReference type="EMBL" id="CP011308">
    <property type="protein sequence ID" value="AKF25635.1"/>
    <property type="molecule type" value="Genomic_DNA"/>
</dbReference>
<dbReference type="OrthoDB" id="9926at2"/>
<dbReference type="SUPFAM" id="SSF47648">
    <property type="entry name" value="Nucleoside phosphorylase/phosphoribosyltransferase N-terminal domain"/>
    <property type="match status" value="1"/>
</dbReference>
<name>A0A7U4RRA8_9BACT</name>
<evidence type="ECO:0000313" key="5">
    <source>
        <dbReference type="EMBL" id="AKF25635.1"/>
    </source>
</evidence>
<feature type="domain" description="Glycosyl transferase family 3 N-terminal" evidence="4">
    <location>
        <begin position="9"/>
        <end position="71"/>
    </location>
</feature>
<evidence type="ECO:0000313" key="6">
    <source>
        <dbReference type="Proteomes" id="UP000034444"/>
    </source>
</evidence>
<evidence type="ECO:0000259" key="4">
    <source>
        <dbReference type="Pfam" id="PF02885"/>
    </source>
</evidence>
<dbReference type="PANTHER" id="PTHR43285:SF2">
    <property type="entry name" value="ANTHRANILATE PHOSPHORIBOSYLTRANSFERASE"/>
    <property type="match status" value="1"/>
</dbReference>
<dbReference type="Gene3D" id="1.20.970.10">
    <property type="entry name" value="Transferase, Pyrimidine Nucleoside Phosphorylase, Chain C"/>
    <property type="match status" value="1"/>
</dbReference>
<keyword evidence="6" id="KW-1185">Reference proteome</keyword>
<gene>
    <name evidence="5" type="ORF">YH65_09770</name>
</gene>
<proteinExistence type="predicted"/>
<accession>A0A7U4RRA8</accession>
<dbReference type="GO" id="GO:0005829">
    <property type="term" value="C:cytosol"/>
    <property type="evidence" value="ECO:0007669"/>
    <property type="project" value="TreeGrafter"/>
</dbReference>
<reference evidence="6" key="2">
    <citation type="journal article" date="2017" name="Stand. Genomic Sci.">
        <title>Complete genome sequence of the sulfur-oxidizing chemolithoautotrophic Sulfurovum lithotrophicum 42BKTT.</title>
        <authorList>
            <person name="Jeon W."/>
            <person name="Priscilla L."/>
            <person name="Park G."/>
            <person name="Lee H."/>
            <person name="Lee N."/>
            <person name="Lee D."/>
            <person name="Kwon H."/>
            <person name="Ahn I."/>
            <person name="Lee C."/>
            <person name="Lee H."/>
            <person name="Ahn J."/>
        </authorList>
    </citation>
    <scope>NUCLEOTIDE SEQUENCE [LARGE SCALE GENOMIC DNA]</scope>
    <source>
        <strain evidence="6">ATCC BAA-797 / 42BKT</strain>
    </source>
</reference>
<protein>
    <submittedName>
        <fullName evidence="5">Glycosyl transferase</fullName>
    </submittedName>
</protein>
<keyword evidence="2 5" id="KW-0808">Transferase</keyword>
<dbReference type="InterPro" id="IPR035902">
    <property type="entry name" value="Nuc_phospho_transferase"/>
</dbReference>
<dbReference type="KEGG" id="slh:YH65_09770"/>
<evidence type="ECO:0000259" key="3">
    <source>
        <dbReference type="Pfam" id="PF00591"/>
    </source>
</evidence>